<dbReference type="Gene3D" id="1.20.1740.10">
    <property type="entry name" value="Amino acid/polyamine transporter I"/>
    <property type="match status" value="1"/>
</dbReference>
<keyword evidence="2" id="KW-1185">Reference proteome</keyword>
<dbReference type="PANTHER" id="PTHR11785">
    <property type="entry name" value="AMINO ACID TRANSPORTER"/>
    <property type="match status" value="1"/>
</dbReference>
<gene>
    <name evidence="3" type="primary">LOC106816166</name>
</gene>
<feature type="transmembrane region" description="Helical" evidence="1">
    <location>
        <begin position="21"/>
        <end position="39"/>
    </location>
</feature>
<evidence type="ECO:0000313" key="3">
    <source>
        <dbReference type="RefSeq" id="XP_014676209.1"/>
    </source>
</evidence>
<evidence type="ECO:0000313" key="2">
    <source>
        <dbReference type="Proteomes" id="UP000695022"/>
    </source>
</evidence>
<dbReference type="GeneID" id="106816166"/>
<dbReference type="PANTHER" id="PTHR11785:SF512">
    <property type="entry name" value="SOBREMESA, ISOFORM B"/>
    <property type="match status" value="1"/>
</dbReference>
<keyword evidence="1" id="KW-0472">Membrane</keyword>
<keyword evidence="1" id="KW-1133">Transmembrane helix</keyword>
<protein>
    <submittedName>
        <fullName evidence="3">B(0,+)-type amino acid transporter 1-like</fullName>
    </submittedName>
</protein>
<proteinExistence type="predicted"/>
<accession>A0ABM1EVI8</accession>
<evidence type="ECO:0000256" key="1">
    <source>
        <dbReference type="SAM" id="Phobius"/>
    </source>
</evidence>
<feature type="transmembrane region" description="Helical" evidence="1">
    <location>
        <begin position="51"/>
        <end position="70"/>
    </location>
</feature>
<reference evidence="3" key="1">
    <citation type="submission" date="2025-08" db="UniProtKB">
        <authorList>
            <consortium name="RefSeq"/>
        </authorList>
    </citation>
    <scope>IDENTIFICATION</scope>
</reference>
<sequence>MVKISQATKEKDFGLKKELGLISAVSLNVGTIIGSGIFISPKGVLRRTGSVGLDLVIWSACGVIAMLGMCKKTNYNLQEDFAMLN</sequence>
<name>A0ABM1EVI8_PRICU</name>
<keyword evidence="1" id="KW-0812">Transmembrane</keyword>
<dbReference type="Proteomes" id="UP000695022">
    <property type="component" value="Unplaced"/>
</dbReference>
<dbReference type="RefSeq" id="XP_014676209.1">
    <property type="nucleotide sequence ID" value="XM_014820723.1"/>
</dbReference>
<organism evidence="2 3">
    <name type="scientific">Priapulus caudatus</name>
    <name type="common">Priapulid worm</name>
    <dbReference type="NCBI Taxonomy" id="37621"/>
    <lineage>
        <taxon>Eukaryota</taxon>
        <taxon>Metazoa</taxon>
        <taxon>Ecdysozoa</taxon>
        <taxon>Scalidophora</taxon>
        <taxon>Priapulida</taxon>
        <taxon>Priapulimorpha</taxon>
        <taxon>Priapulimorphida</taxon>
        <taxon>Priapulidae</taxon>
        <taxon>Priapulus</taxon>
    </lineage>
</organism>
<dbReference type="InterPro" id="IPR050598">
    <property type="entry name" value="AminoAcid_Transporter"/>
</dbReference>